<dbReference type="GO" id="GO:0045892">
    <property type="term" value="P:negative regulation of DNA-templated transcription"/>
    <property type="evidence" value="ECO:0007669"/>
    <property type="project" value="TreeGrafter"/>
</dbReference>
<feature type="non-terminal residue" evidence="1">
    <location>
        <position position="89"/>
    </location>
</feature>
<dbReference type="Gene3D" id="1.10.10.10">
    <property type="entry name" value="Winged helix-like DNA-binding domain superfamily/Winged helix DNA-binding domain"/>
    <property type="match status" value="1"/>
</dbReference>
<dbReference type="EMBL" id="BART01011839">
    <property type="protein sequence ID" value="GAG89126.1"/>
    <property type="molecule type" value="Genomic_DNA"/>
</dbReference>
<dbReference type="InterPro" id="IPR036388">
    <property type="entry name" value="WH-like_DNA-bd_sf"/>
</dbReference>
<evidence type="ECO:0000313" key="1">
    <source>
        <dbReference type="EMBL" id="GAG89126.1"/>
    </source>
</evidence>
<dbReference type="Pfam" id="PF01475">
    <property type="entry name" value="FUR"/>
    <property type="match status" value="1"/>
</dbReference>
<dbReference type="GO" id="GO:1900376">
    <property type="term" value="P:regulation of secondary metabolite biosynthetic process"/>
    <property type="evidence" value="ECO:0007669"/>
    <property type="project" value="TreeGrafter"/>
</dbReference>
<dbReference type="PANTHER" id="PTHR33202">
    <property type="entry name" value="ZINC UPTAKE REGULATION PROTEIN"/>
    <property type="match status" value="1"/>
</dbReference>
<comment type="caution">
    <text evidence="1">The sequence shown here is derived from an EMBL/GenBank/DDBJ whole genome shotgun (WGS) entry which is preliminary data.</text>
</comment>
<reference evidence="1" key="1">
    <citation type="journal article" date="2014" name="Front. Microbiol.">
        <title>High frequency of phylogenetically diverse reductive dehalogenase-homologous genes in deep subseafloor sedimentary metagenomes.</title>
        <authorList>
            <person name="Kawai M."/>
            <person name="Futagami T."/>
            <person name="Toyoda A."/>
            <person name="Takaki Y."/>
            <person name="Nishi S."/>
            <person name="Hori S."/>
            <person name="Arai W."/>
            <person name="Tsubouchi T."/>
            <person name="Morono Y."/>
            <person name="Uchiyama I."/>
            <person name="Ito T."/>
            <person name="Fujiyama A."/>
            <person name="Inagaki F."/>
            <person name="Takami H."/>
        </authorList>
    </citation>
    <scope>NUCLEOTIDE SEQUENCE</scope>
    <source>
        <strain evidence="1">Expedition CK06-06</strain>
    </source>
</reference>
<dbReference type="GO" id="GO:0008270">
    <property type="term" value="F:zinc ion binding"/>
    <property type="evidence" value="ECO:0007669"/>
    <property type="project" value="TreeGrafter"/>
</dbReference>
<dbReference type="AlphaFoldDB" id="X1CY24"/>
<evidence type="ECO:0008006" key="2">
    <source>
        <dbReference type="Google" id="ProtNLM"/>
    </source>
</evidence>
<proteinExistence type="predicted"/>
<dbReference type="GO" id="GO:0000976">
    <property type="term" value="F:transcription cis-regulatory region binding"/>
    <property type="evidence" value="ECO:0007669"/>
    <property type="project" value="TreeGrafter"/>
</dbReference>
<dbReference type="GO" id="GO:0003700">
    <property type="term" value="F:DNA-binding transcription factor activity"/>
    <property type="evidence" value="ECO:0007669"/>
    <property type="project" value="InterPro"/>
</dbReference>
<dbReference type="SUPFAM" id="SSF46785">
    <property type="entry name" value="Winged helix' DNA-binding domain"/>
    <property type="match status" value="1"/>
</dbReference>
<sequence>MKLKLTVLRKEILEVIDNAEKPLNAKIVGKRIKSEPYLSTIYRALDFLETKNLIHSVSFSGVKFYFTSKQGNGHFLVCKECREILEFRD</sequence>
<protein>
    <recommendedName>
        <fullName evidence="2">Transcriptional repressor</fullName>
    </recommendedName>
</protein>
<gene>
    <name evidence="1" type="ORF">S01H4_25003</name>
</gene>
<dbReference type="PANTHER" id="PTHR33202:SF7">
    <property type="entry name" value="FERRIC UPTAKE REGULATION PROTEIN"/>
    <property type="match status" value="1"/>
</dbReference>
<organism evidence="1">
    <name type="scientific">marine sediment metagenome</name>
    <dbReference type="NCBI Taxonomy" id="412755"/>
    <lineage>
        <taxon>unclassified sequences</taxon>
        <taxon>metagenomes</taxon>
        <taxon>ecological metagenomes</taxon>
    </lineage>
</organism>
<accession>X1CY24</accession>
<name>X1CY24_9ZZZZ</name>
<dbReference type="InterPro" id="IPR002481">
    <property type="entry name" value="FUR"/>
</dbReference>
<dbReference type="InterPro" id="IPR036390">
    <property type="entry name" value="WH_DNA-bd_sf"/>
</dbReference>